<dbReference type="PANTHER" id="PTHR42795:SF1">
    <property type="entry name" value="ALANINE DEHYDROGENASE"/>
    <property type="match status" value="1"/>
</dbReference>
<protein>
    <submittedName>
        <fullName evidence="2">Alanine dehydrogenase</fullName>
    </submittedName>
</protein>
<organism evidence="2 3">
    <name type="scientific">Rhodococcus opacus M213</name>
    <dbReference type="NCBI Taxonomy" id="1129896"/>
    <lineage>
        <taxon>Bacteria</taxon>
        <taxon>Bacillati</taxon>
        <taxon>Actinomycetota</taxon>
        <taxon>Actinomycetes</taxon>
        <taxon>Mycobacteriales</taxon>
        <taxon>Nocardiaceae</taxon>
        <taxon>Rhodococcus</taxon>
    </lineage>
</organism>
<evidence type="ECO:0000259" key="1">
    <source>
        <dbReference type="Pfam" id="PF01262"/>
    </source>
</evidence>
<dbReference type="SUPFAM" id="SSF52283">
    <property type="entry name" value="Formate/glycerate dehydrogenase catalytic domain-like"/>
    <property type="match status" value="1"/>
</dbReference>
<sequence length="56" mass="5645">TYALTNATLPYVVALADKGWKEATATVPGLAAGLSTHDGQLLSTEVAAAHGYTAVS</sequence>
<name>K8XAX8_RHOOP</name>
<accession>K8XAX8</accession>
<feature type="domain" description="Alanine dehydrogenase/pyridine nucleotide transhydrogenase NAD(H)-binding" evidence="1">
    <location>
        <begin position="1"/>
        <end position="42"/>
    </location>
</feature>
<dbReference type="PANTHER" id="PTHR42795">
    <property type="entry name" value="ALANINE DEHYDROGENASE"/>
    <property type="match status" value="1"/>
</dbReference>
<feature type="non-terminal residue" evidence="2">
    <location>
        <position position="1"/>
    </location>
</feature>
<proteinExistence type="predicted"/>
<gene>
    <name evidence="2" type="ORF">WSS_A31810</name>
</gene>
<evidence type="ECO:0000313" key="2">
    <source>
        <dbReference type="EMBL" id="EKT78688.1"/>
    </source>
</evidence>
<dbReference type="Pfam" id="PF01262">
    <property type="entry name" value="AlaDh_PNT_C"/>
    <property type="match status" value="1"/>
</dbReference>
<dbReference type="EMBL" id="AJYC02000102">
    <property type="protein sequence ID" value="EKT78688.1"/>
    <property type="molecule type" value="Genomic_DNA"/>
</dbReference>
<dbReference type="GO" id="GO:0006524">
    <property type="term" value="P:alanine catabolic process"/>
    <property type="evidence" value="ECO:0007669"/>
    <property type="project" value="TreeGrafter"/>
</dbReference>
<dbReference type="GO" id="GO:0000286">
    <property type="term" value="F:alanine dehydrogenase activity"/>
    <property type="evidence" value="ECO:0007669"/>
    <property type="project" value="TreeGrafter"/>
</dbReference>
<comment type="caution">
    <text evidence="2">The sequence shown here is derived from an EMBL/GenBank/DDBJ whole genome shotgun (WGS) entry which is preliminary data.</text>
</comment>
<dbReference type="InterPro" id="IPR007698">
    <property type="entry name" value="AlaDH/PNT_NAD(H)-bd"/>
</dbReference>
<evidence type="ECO:0000313" key="3">
    <source>
        <dbReference type="Proteomes" id="UP000005951"/>
    </source>
</evidence>
<dbReference type="AlphaFoldDB" id="K8XAX8"/>
<dbReference type="Gene3D" id="3.40.50.720">
    <property type="entry name" value="NAD(P)-binding Rossmann-like Domain"/>
    <property type="match status" value="1"/>
</dbReference>
<reference evidence="2 3" key="1">
    <citation type="journal article" date="2013" name="Genome Announc.">
        <title>Draft Genome Sequence of Rhodococcus opacus Strain M213 Shows a Diverse Catabolic Potential.</title>
        <authorList>
            <person name="Pathak A."/>
            <person name="Green S.J."/>
            <person name="Ogram A."/>
            <person name="Chauhan A."/>
        </authorList>
    </citation>
    <scope>NUCLEOTIDE SEQUENCE [LARGE SCALE GENOMIC DNA]</scope>
    <source>
        <strain evidence="2 3">M213</strain>
    </source>
</reference>
<dbReference type="GO" id="GO:0005886">
    <property type="term" value="C:plasma membrane"/>
    <property type="evidence" value="ECO:0007669"/>
    <property type="project" value="TreeGrafter"/>
</dbReference>
<dbReference type="Proteomes" id="UP000005951">
    <property type="component" value="Unassembled WGS sequence"/>
</dbReference>